<feature type="signal peptide" evidence="4">
    <location>
        <begin position="1"/>
        <end position="27"/>
    </location>
</feature>
<evidence type="ECO:0000256" key="1">
    <source>
        <dbReference type="ARBA" id="ARBA00022737"/>
    </source>
</evidence>
<protein>
    <submittedName>
        <fullName evidence="6">Protease inhibitor</fullName>
    </submittedName>
</protein>
<dbReference type="Gene3D" id="3.30.457.10">
    <property type="entry name" value="Copper amine oxidase-like, N-terminal domain"/>
    <property type="match status" value="1"/>
</dbReference>
<keyword evidence="4" id="KW-0732">Signal</keyword>
<dbReference type="SUPFAM" id="SSF55383">
    <property type="entry name" value="Copper amine oxidase, domain N"/>
    <property type="match status" value="1"/>
</dbReference>
<reference evidence="6" key="2">
    <citation type="journal article" date="2021" name="J Anim Sci Technol">
        <title>Complete genome sequence of Paenibacillus konkukensis sp. nov. SK3146 as a potential probiotic strain.</title>
        <authorList>
            <person name="Jung H.I."/>
            <person name="Park S."/>
            <person name="Niu K.M."/>
            <person name="Lee S.W."/>
            <person name="Kothari D."/>
            <person name="Yi K.J."/>
            <person name="Kim S.K."/>
        </authorList>
    </citation>
    <scope>NUCLEOTIDE SEQUENCE</scope>
    <source>
        <strain evidence="6">SK3146</strain>
    </source>
</reference>
<feature type="compositionally biased region" description="Polar residues" evidence="3">
    <location>
        <begin position="323"/>
        <end position="337"/>
    </location>
</feature>
<feature type="domain" description="Copper amine oxidase-like N-terminal" evidence="5">
    <location>
        <begin position="36"/>
        <end position="141"/>
    </location>
</feature>
<evidence type="ECO:0000313" key="7">
    <source>
        <dbReference type="Proteomes" id="UP001057134"/>
    </source>
</evidence>
<name>A0ABY4RR94_9BACL</name>
<sequence>MKLRYALLSACLLSGALLLPKPGAAAAADKPIRVFLDNKQINFEVDPVLENGTTLVPFRPIFEKLGLEVGWDEETQTVTGTKEGLTIRLVIDDTEASVNDVTSTLELAPRLVEGNTLVPLRFVSEASGKDVNWVQSSSTAYLKSRKGSSSTSSGSVDGGPSSTSSGGVGGTDSAKTEKGDYEYPNGDKYTGQLVGGVPEGKGKVVGADGSVIFSGTFSNGERVNGTLYYANGDKYTGSFASDLPSGSGKLVYKNGDAYEGDFAGGVREGKGTFTTSKGETVVGDFKNDMKNGMINYYDKKGTLLSVSEYTNDVLVSKVEMTDETSVLPNTNPSSPTDPRNKENERHDQSVNDIKERYNQSKKELDDQVAQLRKNNPGAYSSQATYDKALAEARDKETEILNKINALTSSSSKAAETAMAELEKQLTDNQAEIDRIYAKGVAQQQLESLKEQLSRLKEDYNAELKKENDRHTYAMKQLK</sequence>
<dbReference type="InterPro" id="IPR012854">
    <property type="entry name" value="Cu_amine_oxidase-like_N"/>
</dbReference>
<evidence type="ECO:0000256" key="2">
    <source>
        <dbReference type="SAM" id="Coils"/>
    </source>
</evidence>
<keyword evidence="1" id="KW-0677">Repeat</keyword>
<dbReference type="RefSeq" id="WP_249860413.1">
    <property type="nucleotide sequence ID" value="NZ_CP027059.1"/>
</dbReference>
<feature type="region of interest" description="Disordered" evidence="3">
    <location>
        <begin position="322"/>
        <end position="352"/>
    </location>
</feature>
<dbReference type="Pfam" id="PF02493">
    <property type="entry name" value="MORN"/>
    <property type="match status" value="4"/>
</dbReference>
<evidence type="ECO:0000313" key="6">
    <source>
        <dbReference type="EMBL" id="UQZ84668.1"/>
    </source>
</evidence>
<evidence type="ECO:0000259" key="5">
    <source>
        <dbReference type="Pfam" id="PF07833"/>
    </source>
</evidence>
<dbReference type="Pfam" id="PF07833">
    <property type="entry name" value="Cu_amine_oxidN1"/>
    <property type="match status" value="1"/>
</dbReference>
<organism evidence="6 7">
    <name type="scientific">Paenibacillus konkukensis</name>
    <dbReference type="NCBI Taxonomy" id="2020716"/>
    <lineage>
        <taxon>Bacteria</taxon>
        <taxon>Bacillati</taxon>
        <taxon>Bacillota</taxon>
        <taxon>Bacilli</taxon>
        <taxon>Bacillales</taxon>
        <taxon>Paenibacillaceae</taxon>
        <taxon>Paenibacillus</taxon>
    </lineage>
</organism>
<dbReference type="InterPro" id="IPR036582">
    <property type="entry name" value="Mao_N_sf"/>
</dbReference>
<dbReference type="Gene3D" id="2.20.110.10">
    <property type="entry name" value="Histone H3 K4-specific methyltransferase SET7/9 N-terminal domain"/>
    <property type="match status" value="3"/>
</dbReference>
<reference evidence="6" key="1">
    <citation type="submission" date="2018-02" db="EMBL/GenBank/DDBJ databases">
        <authorList>
            <person name="Kim S.-K."/>
            <person name="Jung H.-I."/>
            <person name="Lee S.-W."/>
        </authorList>
    </citation>
    <scope>NUCLEOTIDE SEQUENCE</scope>
    <source>
        <strain evidence="6">SK3146</strain>
    </source>
</reference>
<dbReference type="InterPro" id="IPR003409">
    <property type="entry name" value="MORN"/>
</dbReference>
<dbReference type="GO" id="GO:0030414">
    <property type="term" value="F:peptidase inhibitor activity"/>
    <property type="evidence" value="ECO:0007669"/>
    <property type="project" value="UniProtKB-KW"/>
</dbReference>
<gene>
    <name evidence="6" type="ORF">SK3146_03923</name>
</gene>
<dbReference type="PANTHER" id="PTHR43215:SF14">
    <property type="entry name" value="RADIAL SPOKE HEAD 1 HOMOLOG"/>
    <property type="match status" value="1"/>
</dbReference>
<accession>A0ABY4RR94</accession>
<dbReference type="SUPFAM" id="SSF82185">
    <property type="entry name" value="Histone H3 K4-specific methyltransferase SET7/9 N-terminal domain"/>
    <property type="match status" value="2"/>
</dbReference>
<feature type="coiled-coil region" evidence="2">
    <location>
        <begin position="411"/>
        <end position="469"/>
    </location>
</feature>
<dbReference type="SMART" id="SM00698">
    <property type="entry name" value="MORN"/>
    <property type="match status" value="3"/>
</dbReference>
<keyword evidence="7" id="KW-1185">Reference proteome</keyword>
<evidence type="ECO:0000256" key="3">
    <source>
        <dbReference type="SAM" id="MobiDB-lite"/>
    </source>
</evidence>
<dbReference type="EMBL" id="CP027059">
    <property type="protein sequence ID" value="UQZ84668.1"/>
    <property type="molecule type" value="Genomic_DNA"/>
</dbReference>
<keyword evidence="2" id="KW-0175">Coiled coil</keyword>
<dbReference type="PANTHER" id="PTHR43215">
    <property type="entry name" value="RADIAL SPOKE HEAD 1 HOMOLOG"/>
    <property type="match status" value="1"/>
</dbReference>
<keyword evidence="6" id="KW-0646">Protease inhibitor</keyword>
<dbReference type="Proteomes" id="UP001057134">
    <property type="component" value="Chromosome"/>
</dbReference>
<feature type="region of interest" description="Disordered" evidence="3">
    <location>
        <begin position="144"/>
        <end position="187"/>
    </location>
</feature>
<evidence type="ECO:0000256" key="4">
    <source>
        <dbReference type="SAM" id="SignalP"/>
    </source>
</evidence>
<feature type="compositionally biased region" description="Basic and acidic residues" evidence="3">
    <location>
        <begin position="338"/>
        <end position="352"/>
    </location>
</feature>
<feature type="chain" id="PRO_5046053916" evidence="4">
    <location>
        <begin position="28"/>
        <end position="478"/>
    </location>
</feature>
<feature type="compositionally biased region" description="Low complexity" evidence="3">
    <location>
        <begin position="147"/>
        <end position="165"/>
    </location>
</feature>
<proteinExistence type="predicted"/>